<sequence>MNPASPVKYGVSPSGSVLFQNTFSNMQPYNPSATSSARATGAVTPSPGGGGGGGGLTRHIGSGLFGDVPQYQLMSPTTAASSSSSPSSTNYTDRHLLFGPVGRKMARNVYNMVGFLFRELKMHSLVLSTSMMYYHAVALQIGVSGVHEINEIVLACACVLLASKVEHSRVKMMKLVVACFAIDPPESITTTTNTTTLPSSESGKAGGAAATAIGGGAAGGASSVVTSQKSDTEYAQYKRMVLEAEMVICSLLDFEFHRQSPLPRFAKILGIESGGGTTSAGNNDANHTSNNNHDNNHGYTALYEQCKVLYTTLLVSPVIEYEAITADVLGDAIVIIAAKYLQCGEDEVLQARVASVSPKLVEIVERELLEVLAQQTTRTQIEMLNNRVKQLRASRSAAKTPAGGKRSRSSDC</sequence>
<gene>
    <name evidence="2" type="ORF">BSAL_42520</name>
</gene>
<feature type="region of interest" description="Disordered" evidence="1">
    <location>
        <begin position="392"/>
        <end position="412"/>
    </location>
</feature>
<evidence type="ECO:0000256" key="1">
    <source>
        <dbReference type="SAM" id="MobiDB-lite"/>
    </source>
</evidence>
<dbReference type="OrthoDB" id="10264655at2759"/>
<feature type="compositionally biased region" description="Polar residues" evidence="1">
    <location>
        <begin position="29"/>
        <end position="38"/>
    </location>
</feature>
<dbReference type="InterPro" id="IPR036915">
    <property type="entry name" value="Cyclin-like_sf"/>
</dbReference>
<feature type="compositionally biased region" description="Gly residues" evidence="1">
    <location>
        <begin position="47"/>
        <end position="56"/>
    </location>
</feature>
<name>A0A0S4JW57_BODSA</name>
<dbReference type="GO" id="GO:0016538">
    <property type="term" value="F:cyclin-dependent protein serine/threonine kinase regulator activity"/>
    <property type="evidence" value="ECO:0007669"/>
    <property type="project" value="InterPro"/>
</dbReference>
<proteinExistence type="predicted"/>
<dbReference type="EMBL" id="CYKH01002150">
    <property type="protein sequence ID" value="CUG93366.1"/>
    <property type="molecule type" value="Genomic_DNA"/>
</dbReference>
<dbReference type="InterPro" id="IPR043198">
    <property type="entry name" value="Cyclin/Ssn8"/>
</dbReference>
<dbReference type="Proteomes" id="UP000051952">
    <property type="component" value="Unassembled WGS sequence"/>
</dbReference>
<feature type="region of interest" description="Disordered" evidence="1">
    <location>
        <begin position="29"/>
        <end position="56"/>
    </location>
</feature>
<dbReference type="AlphaFoldDB" id="A0A0S4JW57"/>
<dbReference type="Gene3D" id="1.10.472.10">
    <property type="entry name" value="Cyclin-like"/>
    <property type="match status" value="1"/>
</dbReference>
<accession>A0A0S4JW57</accession>
<protein>
    <submittedName>
        <fullName evidence="2">Cyclin 9, putative</fullName>
    </submittedName>
</protein>
<dbReference type="VEuPathDB" id="TriTrypDB:BSAL_42520"/>
<keyword evidence="3" id="KW-1185">Reference proteome</keyword>
<reference evidence="3" key="1">
    <citation type="submission" date="2015-09" db="EMBL/GenBank/DDBJ databases">
        <authorList>
            <consortium name="Pathogen Informatics"/>
        </authorList>
    </citation>
    <scope>NUCLEOTIDE SEQUENCE [LARGE SCALE GENOMIC DNA]</scope>
    <source>
        <strain evidence="3">Lake Konstanz</strain>
    </source>
</reference>
<dbReference type="PANTHER" id="PTHR10026">
    <property type="entry name" value="CYCLIN"/>
    <property type="match status" value="1"/>
</dbReference>
<organism evidence="2 3">
    <name type="scientific">Bodo saltans</name>
    <name type="common">Flagellated protozoan</name>
    <dbReference type="NCBI Taxonomy" id="75058"/>
    <lineage>
        <taxon>Eukaryota</taxon>
        <taxon>Discoba</taxon>
        <taxon>Euglenozoa</taxon>
        <taxon>Kinetoplastea</taxon>
        <taxon>Metakinetoplastina</taxon>
        <taxon>Eubodonida</taxon>
        <taxon>Bodonidae</taxon>
        <taxon>Bodo</taxon>
    </lineage>
</organism>
<evidence type="ECO:0000313" key="2">
    <source>
        <dbReference type="EMBL" id="CUG93366.1"/>
    </source>
</evidence>
<evidence type="ECO:0000313" key="3">
    <source>
        <dbReference type="Proteomes" id="UP000051952"/>
    </source>
</evidence>
<dbReference type="SUPFAM" id="SSF47954">
    <property type="entry name" value="Cyclin-like"/>
    <property type="match status" value="1"/>
</dbReference>
<dbReference type="GO" id="GO:0006357">
    <property type="term" value="P:regulation of transcription by RNA polymerase II"/>
    <property type="evidence" value="ECO:0007669"/>
    <property type="project" value="InterPro"/>
</dbReference>